<reference evidence="4 5" key="1">
    <citation type="submission" date="2023-03" db="EMBL/GenBank/DDBJ databases">
        <title>Genome insight into feeding habits of ladybird beetles.</title>
        <authorList>
            <person name="Li H.-S."/>
            <person name="Huang Y.-H."/>
            <person name="Pang H."/>
        </authorList>
    </citation>
    <scope>NUCLEOTIDE SEQUENCE [LARGE SCALE GENOMIC DNA]</scope>
    <source>
        <strain evidence="4">SYSU_2023b</strain>
        <tissue evidence="4">Whole body</tissue>
    </source>
</reference>
<gene>
    <name evidence="4" type="ORF">WA026_003385</name>
</gene>
<keyword evidence="2" id="KW-0560">Oxidoreductase</keyword>
<proteinExistence type="inferred from homology"/>
<dbReference type="EMBL" id="JARQZJ010000001">
    <property type="protein sequence ID" value="KAK9869640.1"/>
    <property type="molecule type" value="Genomic_DNA"/>
</dbReference>
<dbReference type="PANTHER" id="PTHR43115:SF4">
    <property type="entry name" value="DEHYDROGENASE_REDUCTASE SDR FAMILY MEMBER 11"/>
    <property type="match status" value="1"/>
</dbReference>
<evidence type="ECO:0008006" key="6">
    <source>
        <dbReference type="Google" id="ProtNLM"/>
    </source>
</evidence>
<dbReference type="FunFam" id="3.40.50.720:FF:000047">
    <property type="entry name" value="NADP-dependent L-serine/L-allo-threonine dehydrogenase"/>
    <property type="match status" value="1"/>
</dbReference>
<dbReference type="PROSITE" id="PS00061">
    <property type="entry name" value="ADH_SHORT"/>
    <property type="match status" value="1"/>
</dbReference>
<evidence type="ECO:0000313" key="5">
    <source>
        <dbReference type="Proteomes" id="UP001431783"/>
    </source>
</evidence>
<dbReference type="PANTHER" id="PTHR43115">
    <property type="entry name" value="DEHYDROGENASE/REDUCTASE SDR FAMILY MEMBER 11"/>
    <property type="match status" value="1"/>
</dbReference>
<evidence type="ECO:0000256" key="2">
    <source>
        <dbReference type="ARBA" id="ARBA00023002"/>
    </source>
</evidence>
<dbReference type="InterPro" id="IPR002347">
    <property type="entry name" value="SDR_fam"/>
</dbReference>
<dbReference type="Pfam" id="PF00106">
    <property type="entry name" value="adh_short"/>
    <property type="match status" value="1"/>
</dbReference>
<dbReference type="PRINTS" id="PR00080">
    <property type="entry name" value="SDRFAMILY"/>
</dbReference>
<comment type="caution">
    <text evidence="4">The sequence shown here is derived from an EMBL/GenBank/DDBJ whole genome shotgun (WGS) entry which is preliminary data.</text>
</comment>
<accession>A0AAW1TM06</accession>
<dbReference type="Proteomes" id="UP001431783">
    <property type="component" value="Unassembled WGS sequence"/>
</dbReference>
<dbReference type="AlphaFoldDB" id="A0AAW1TM06"/>
<dbReference type="InterPro" id="IPR036291">
    <property type="entry name" value="NAD(P)-bd_dom_sf"/>
</dbReference>
<name>A0AAW1TM06_9CUCU</name>
<protein>
    <recommendedName>
        <fullName evidence="6">Farnesol dehydrogenase-like</fullName>
    </recommendedName>
</protein>
<keyword evidence="5" id="KW-1185">Reference proteome</keyword>
<dbReference type="GO" id="GO:0016616">
    <property type="term" value="F:oxidoreductase activity, acting on the CH-OH group of donors, NAD or NADP as acceptor"/>
    <property type="evidence" value="ECO:0007669"/>
    <property type="project" value="UniProtKB-ARBA"/>
</dbReference>
<dbReference type="Gene3D" id="3.40.50.720">
    <property type="entry name" value="NAD(P)-binding Rossmann-like Domain"/>
    <property type="match status" value="1"/>
</dbReference>
<dbReference type="SUPFAM" id="SSF51735">
    <property type="entry name" value="NAD(P)-binding Rossmann-fold domains"/>
    <property type="match status" value="1"/>
</dbReference>
<organism evidence="4 5">
    <name type="scientific">Henosepilachna vigintioctopunctata</name>
    <dbReference type="NCBI Taxonomy" id="420089"/>
    <lineage>
        <taxon>Eukaryota</taxon>
        <taxon>Metazoa</taxon>
        <taxon>Ecdysozoa</taxon>
        <taxon>Arthropoda</taxon>
        <taxon>Hexapoda</taxon>
        <taxon>Insecta</taxon>
        <taxon>Pterygota</taxon>
        <taxon>Neoptera</taxon>
        <taxon>Endopterygota</taxon>
        <taxon>Coleoptera</taxon>
        <taxon>Polyphaga</taxon>
        <taxon>Cucujiformia</taxon>
        <taxon>Coccinelloidea</taxon>
        <taxon>Coccinellidae</taxon>
        <taxon>Epilachninae</taxon>
        <taxon>Epilachnini</taxon>
        <taxon>Henosepilachna</taxon>
    </lineage>
</organism>
<dbReference type="PRINTS" id="PR00081">
    <property type="entry name" value="GDHRDH"/>
</dbReference>
<dbReference type="InterPro" id="IPR020904">
    <property type="entry name" value="Sc_DH/Rdtase_CS"/>
</dbReference>
<evidence type="ECO:0000313" key="4">
    <source>
        <dbReference type="EMBL" id="KAK9869640.1"/>
    </source>
</evidence>
<evidence type="ECO:0000256" key="3">
    <source>
        <dbReference type="RuleBase" id="RU000363"/>
    </source>
</evidence>
<sequence>MVLSMEKWKGKIAVVTGASAGIGVAIVEHLVDHGLKVIGLARRKERLTDLEKRLSGKAGSFHGLKVDIGVSDEVIAAFEKIEKDFGPVHILVNNAGVVYNTTIMDGNIEQWKSIFDINVIGLCVATKLAIASMRKHNIDGHIVHINSTSGHRIPVFLGTNVYPASKHAVTALTECLRLELVDAKSKIKVSSVSPGPTDTEIFEVSGWHGLTTRGSPFLKPEDIADAVVFVLSTPPHVQVHDMIVKPVGAGP</sequence>
<comment type="similarity">
    <text evidence="1 3">Belongs to the short-chain dehydrogenases/reductases (SDR) family.</text>
</comment>
<evidence type="ECO:0000256" key="1">
    <source>
        <dbReference type="ARBA" id="ARBA00006484"/>
    </source>
</evidence>